<comment type="caution">
    <text evidence="1">The sequence shown here is derived from an EMBL/GenBank/DDBJ whole genome shotgun (WGS) entry which is preliminary data.</text>
</comment>
<dbReference type="AlphaFoldDB" id="A0A292YE28"/>
<gene>
    <name evidence="1" type="ORF">LNAT_P0699</name>
</gene>
<dbReference type="EMBL" id="BDME01000001">
    <property type="protein sequence ID" value="GAX87404.1"/>
    <property type="molecule type" value="Genomic_DNA"/>
</dbReference>
<proteinExistence type="predicted"/>
<protein>
    <submittedName>
        <fullName evidence="1">Uncharacterized protein</fullName>
    </submittedName>
</protein>
<evidence type="ECO:0000313" key="2">
    <source>
        <dbReference type="Proteomes" id="UP000217944"/>
    </source>
</evidence>
<keyword evidence="2" id="KW-1185">Reference proteome</keyword>
<name>A0A292YE28_9BACT</name>
<reference evidence="1 2" key="1">
    <citation type="journal article" date="2017" name="Syst. Appl. Microbiol.">
        <title>Lebetimonas natsushimae sp. nov., a novel strictly anaerobic, moderately thermophilic chemoautotroph isolated from a deep-sea hydrothermal vent polychaete nest in the Mid-Okinawa Trough.</title>
        <authorList>
            <person name="Nagata R."/>
            <person name="Takaki Y."/>
            <person name="Tame A."/>
            <person name="Nunoura T."/>
            <person name="Muto H."/>
            <person name="Mino S."/>
            <person name="Sawayama S."/>
            <person name="Takai K."/>
            <person name="Nakagawa S."/>
        </authorList>
    </citation>
    <scope>NUCLEOTIDE SEQUENCE [LARGE SCALE GENOMIC DNA]</scope>
    <source>
        <strain evidence="1 2">HS1857</strain>
    </source>
</reference>
<sequence length="162" mass="18847">MDIKNYYTNRDAEFLKKSDLVIFWGEKPTKFPKNYAVIGGNDEFSRVDIPKRSEKLPLLLARLAYVFEIYDESLKDNEEFEDFVEIVLKSVRVKQTIQKHTTTLEEVAGLLYLIDNAKKISLIIGEIGEEEMENLMSFVKMFEKKAGIFSKMPLVDIEFYGI</sequence>
<dbReference type="RefSeq" id="WP_238593977.1">
    <property type="nucleotide sequence ID" value="NZ_BDME01000001.1"/>
</dbReference>
<evidence type="ECO:0000313" key="1">
    <source>
        <dbReference type="EMBL" id="GAX87404.1"/>
    </source>
</evidence>
<dbReference type="Proteomes" id="UP000217944">
    <property type="component" value="Unassembled WGS sequence"/>
</dbReference>
<accession>A0A292YE28</accession>
<organism evidence="1 2">
    <name type="scientific">Lebetimonas natsushimae</name>
    <dbReference type="NCBI Taxonomy" id="1936991"/>
    <lineage>
        <taxon>Bacteria</taxon>
        <taxon>Pseudomonadati</taxon>
        <taxon>Campylobacterota</taxon>
        <taxon>Epsilonproteobacteria</taxon>
        <taxon>Nautiliales</taxon>
        <taxon>Nautiliaceae</taxon>
        <taxon>Lebetimonas</taxon>
    </lineage>
</organism>